<feature type="transmembrane region" description="Helical" evidence="2">
    <location>
        <begin position="270"/>
        <end position="290"/>
    </location>
</feature>
<keyword evidence="2" id="KW-1133">Transmembrane helix</keyword>
<dbReference type="InterPro" id="IPR010699">
    <property type="entry name" value="DUF1275"/>
</dbReference>
<proteinExistence type="predicted"/>
<keyword evidence="2" id="KW-0472">Membrane</keyword>
<dbReference type="Proteomes" id="UP000077266">
    <property type="component" value="Unassembled WGS sequence"/>
</dbReference>
<feature type="transmembrane region" description="Helical" evidence="2">
    <location>
        <begin position="170"/>
        <end position="190"/>
    </location>
</feature>
<dbReference type="PANTHER" id="PTHR37488">
    <property type="entry name" value="DUF1275 DOMAIN-CONTAINING PROTEIN"/>
    <property type="match status" value="1"/>
</dbReference>
<dbReference type="STRING" id="1314781.A0A165E571"/>
<dbReference type="AlphaFoldDB" id="A0A165E571"/>
<feature type="transmembrane region" description="Helical" evidence="2">
    <location>
        <begin position="210"/>
        <end position="227"/>
    </location>
</feature>
<name>A0A165E571_EXIGL</name>
<sequence length="320" mass="34075">MSGQDTTIAPCTVAQRNVPATSQEVSSVPVTDATPQQLSKEGSSSAASLPPPAIAAHQPVAMRFRVLEHLRADIDPHRATFPLIWYCFMTGYIDSISFSACFIWCAFQTGNTIQLGLAIARLFSGPVLDTAMRMPDKQALVSLLSFLAGGALGRFTNIENSSIFGAKKRAWLFMATLASALLTLAGCLFANASNAGVFATDRGEPAWTDVFGFLALGCISASMGLQAVVGTRLGSHFATSVVLTTIWVQIMSDPNLFKLNRRMLARDSRLLAVLFLLIGGIVGRALMNTIGDSSTLAIGAGIRALIAIFWLFVPAAVVKE</sequence>
<evidence type="ECO:0000313" key="3">
    <source>
        <dbReference type="EMBL" id="KZV86095.1"/>
    </source>
</evidence>
<dbReference type="EMBL" id="KV426166">
    <property type="protein sequence ID" value="KZV86095.1"/>
    <property type="molecule type" value="Genomic_DNA"/>
</dbReference>
<gene>
    <name evidence="3" type="ORF">EXIGLDRAFT_725159</name>
</gene>
<evidence type="ECO:0000256" key="1">
    <source>
        <dbReference type="SAM" id="MobiDB-lite"/>
    </source>
</evidence>
<dbReference type="PANTHER" id="PTHR37488:SF2">
    <property type="entry name" value="DUF1275 DOMAIN-CONTAINING PROTEIN"/>
    <property type="match status" value="1"/>
</dbReference>
<feature type="transmembrane region" description="Helical" evidence="2">
    <location>
        <begin position="296"/>
        <end position="318"/>
    </location>
</feature>
<evidence type="ECO:0000313" key="4">
    <source>
        <dbReference type="Proteomes" id="UP000077266"/>
    </source>
</evidence>
<accession>A0A165E571</accession>
<keyword evidence="2" id="KW-0812">Transmembrane</keyword>
<dbReference type="Pfam" id="PF06912">
    <property type="entry name" value="DUF1275"/>
    <property type="match status" value="1"/>
</dbReference>
<feature type="transmembrane region" description="Helical" evidence="2">
    <location>
        <begin position="83"/>
        <end position="107"/>
    </location>
</feature>
<organism evidence="3 4">
    <name type="scientific">Exidia glandulosa HHB12029</name>
    <dbReference type="NCBI Taxonomy" id="1314781"/>
    <lineage>
        <taxon>Eukaryota</taxon>
        <taxon>Fungi</taxon>
        <taxon>Dikarya</taxon>
        <taxon>Basidiomycota</taxon>
        <taxon>Agaricomycotina</taxon>
        <taxon>Agaricomycetes</taxon>
        <taxon>Auriculariales</taxon>
        <taxon>Exidiaceae</taxon>
        <taxon>Exidia</taxon>
    </lineage>
</organism>
<evidence type="ECO:0008006" key="5">
    <source>
        <dbReference type="Google" id="ProtNLM"/>
    </source>
</evidence>
<dbReference type="InParanoid" id="A0A165E571"/>
<evidence type="ECO:0000256" key="2">
    <source>
        <dbReference type="SAM" id="Phobius"/>
    </source>
</evidence>
<feature type="compositionally biased region" description="Polar residues" evidence="1">
    <location>
        <begin position="20"/>
        <end position="42"/>
    </location>
</feature>
<feature type="transmembrane region" description="Helical" evidence="2">
    <location>
        <begin position="139"/>
        <end position="158"/>
    </location>
</feature>
<feature type="region of interest" description="Disordered" evidence="1">
    <location>
        <begin position="20"/>
        <end position="51"/>
    </location>
</feature>
<protein>
    <recommendedName>
        <fullName evidence="5">DUF1275 domain protein</fullName>
    </recommendedName>
</protein>
<reference evidence="3 4" key="1">
    <citation type="journal article" date="2016" name="Mol. Biol. Evol.">
        <title>Comparative Genomics of Early-Diverging Mushroom-Forming Fungi Provides Insights into the Origins of Lignocellulose Decay Capabilities.</title>
        <authorList>
            <person name="Nagy L.G."/>
            <person name="Riley R."/>
            <person name="Tritt A."/>
            <person name="Adam C."/>
            <person name="Daum C."/>
            <person name="Floudas D."/>
            <person name="Sun H."/>
            <person name="Yadav J.S."/>
            <person name="Pangilinan J."/>
            <person name="Larsson K.H."/>
            <person name="Matsuura K."/>
            <person name="Barry K."/>
            <person name="Labutti K."/>
            <person name="Kuo R."/>
            <person name="Ohm R.A."/>
            <person name="Bhattacharya S.S."/>
            <person name="Shirouzu T."/>
            <person name="Yoshinaga Y."/>
            <person name="Martin F.M."/>
            <person name="Grigoriev I.V."/>
            <person name="Hibbett D.S."/>
        </authorList>
    </citation>
    <scope>NUCLEOTIDE SEQUENCE [LARGE SCALE GENOMIC DNA]</scope>
    <source>
        <strain evidence="3 4">HHB12029</strain>
    </source>
</reference>
<keyword evidence="4" id="KW-1185">Reference proteome</keyword>
<dbReference type="OrthoDB" id="5288586at2759"/>